<evidence type="ECO:0000313" key="3">
    <source>
        <dbReference type="EMBL" id="KAF4124279.1"/>
    </source>
</evidence>
<reference evidence="3" key="1">
    <citation type="submission" date="2020-03" db="EMBL/GenBank/DDBJ databases">
        <title>Site-based positive gene gene selection in Geosmithia morbida across the United States reveals a broad range of putative effectors and factors for local host and environmental adapation.</title>
        <authorList>
            <person name="Onufrak A."/>
            <person name="Murdoch R.W."/>
            <person name="Gazis R."/>
            <person name="Huff M."/>
            <person name="Staton M."/>
            <person name="Klingeman W."/>
            <person name="Hadziabdic D."/>
        </authorList>
    </citation>
    <scope>NUCLEOTIDE SEQUENCE</scope>
    <source>
        <strain evidence="3">1262</strain>
    </source>
</reference>
<feature type="compositionally biased region" description="Gly residues" evidence="1">
    <location>
        <begin position="69"/>
        <end position="83"/>
    </location>
</feature>
<proteinExistence type="predicted"/>
<feature type="compositionally biased region" description="Low complexity" evidence="1">
    <location>
        <begin position="114"/>
        <end position="155"/>
    </location>
</feature>
<accession>A0A9P5D786</accession>
<gene>
    <name evidence="3" type="ORF">GMORB2_5995</name>
</gene>
<keyword evidence="4" id="KW-1185">Reference proteome</keyword>
<keyword evidence="2" id="KW-0812">Transmembrane</keyword>
<feature type="transmembrane region" description="Helical" evidence="2">
    <location>
        <begin position="6"/>
        <end position="26"/>
    </location>
</feature>
<dbReference type="AlphaFoldDB" id="A0A9P5D786"/>
<dbReference type="EMBL" id="JAANYQ010000005">
    <property type="protein sequence ID" value="KAF4124279.1"/>
    <property type="molecule type" value="Genomic_DNA"/>
</dbReference>
<name>A0A9P5D786_9HYPO</name>
<keyword evidence="2" id="KW-1133">Transmembrane helix</keyword>
<evidence type="ECO:0000256" key="1">
    <source>
        <dbReference type="SAM" id="MobiDB-lite"/>
    </source>
</evidence>
<dbReference type="Proteomes" id="UP000749293">
    <property type="component" value="Unassembled WGS sequence"/>
</dbReference>
<feature type="region of interest" description="Disordered" evidence="1">
    <location>
        <begin position="69"/>
        <end position="155"/>
    </location>
</feature>
<organism evidence="3 4">
    <name type="scientific">Geosmithia morbida</name>
    <dbReference type="NCBI Taxonomy" id="1094350"/>
    <lineage>
        <taxon>Eukaryota</taxon>
        <taxon>Fungi</taxon>
        <taxon>Dikarya</taxon>
        <taxon>Ascomycota</taxon>
        <taxon>Pezizomycotina</taxon>
        <taxon>Sordariomycetes</taxon>
        <taxon>Hypocreomycetidae</taxon>
        <taxon>Hypocreales</taxon>
        <taxon>Bionectriaceae</taxon>
        <taxon>Geosmithia</taxon>
    </lineage>
</organism>
<sequence length="155" mass="16401">MAETTTNYVIFPVFIIVLSFLTLMFIMRRRNRRRNLIMQAQNGGSGNSQWPGPGPGVVYRLRDRGGFGGAAGRVRGGGPGGGHGGRRRAVDESTEGLNELGEAPPPYDGKREAAGPAATGAWGQQQQQQQTPGQLEAGLPGYYAPPAEPPAAATR</sequence>
<evidence type="ECO:0000313" key="4">
    <source>
        <dbReference type="Proteomes" id="UP000749293"/>
    </source>
</evidence>
<keyword evidence="2" id="KW-0472">Membrane</keyword>
<dbReference type="GeneID" id="55972220"/>
<protein>
    <submittedName>
        <fullName evidence="3">Uncharacterized protein</fullName>
    </submittedName>
</protein>
<evidence type="ECO:0000256" key="2">
    <source>
        <dbReference type="SAM" id="Phobius"/>
    </source>
</evidence>
<dbReference type="RefSeq" id="XP_035322931.1">
    <property type="nucleotide sequence ID" value="XM_035467965.1"/>
</dbReference>
<comment type="caution">
    <text evidence="3">The sequence shown here is derived from an EMBL/GenBank/DDBJ whole genome shotgun (WGS) entry which is preliminary data.</text>
</comment>